<keyword evidence="2" id="KW-1133">Transmembrane helix</keyword>
<accession>F7SXN0</accession>
<name>F7SXN0_9BURK</name>
<keyword evidence="2" id="KW-0472">Membrane</keyword>
<dbReference type="EMBL" id="AFRQ01000032">
    <property type="protein sequence ID" value="EGP47050.1"/>
    <property type="molecule type" value="Genomic_DNA"/>
</dbReference>
<keyword evidence="1" id="KW-0175">Coiled coil</keyword>
<evidence type="ECO:0000313" key="4">
    <source>
        <dbReference type="Proteomes" id="UP000004853"/>
    </source>
</evidence>
<evidence type="ECO:0000256" key="1">
    <source>
        <dbReference type="SAM" id="Coils"/>
    </source>
</evidence>
<dbReference type="PATRIC" id="fig|1003200.3.peg.1407"/>
<dbReference type="Proteomes" id="UP000004853">
    <property type="component" value="Unassembled WGS sequence"/>
</dbReference>
<comment type="caution">
    <text evidence="3">The sequence shown here is derived from an EMBL/GenBank/DDBJ whole genome shotgun (WGS) entry which is preliminary data.</text>
</comment>
<evidence type="ECO:0000313" key="3">
    <source>
        <dbReference type="EMBL" id="EGP47050.1"/>
    </source>
</evidence>
<feature type="transmembrane region" description="Helical" evidence="2">
    <location>
        <begin position="241"/>
        <end position="263"/>
    </location>
</feature>
<reference evidence="3 4" key="1">
    <citation type="submission" date="2011-06" db="EMBL/GenBank/DDBJ databases">
        <authorList>
            <person name="Bador J."/>
            <person name="Amoureux L."/>
            <person name="Neuwirth C."/>
        </authorList>
    </citation>
    <scope>NUCLEOTIDE SEQUENCE [LARGE SCALE GENOMIC DNA]</scope>
    <source>
        <strain evidence="3 4">AXX-A</strain>
    </source>
</reference>
<evidence type="ECO:0000256" key="2">
    <source>
        <dbReference type="SAM" id="Phobius"/>
    </source>
</evidence>
<keyword evidence="2" id="KW-0812">Transmembrane</keyword>
<dbReference type="HOGENOM" id="CLU_1052202_0_0_4"/>
<sequence length="264" mass="29716">MGNMSGNELDVVRALSEVELPPDMVEFSRIGELVKNLNQSKEKLQKSKSELEKLRQDREKGNFFSNWWDDVDDQIHDASLDISRQLVDVNRHAAQLLVINTALSKMLNSQQQVLLEQQGALDKQAEQIARQNLALHEYQQDFRTQQGEISQANQKLLDAHDVSLRLAGELMQRLDQVAESERRVNAAHEILLENIERHFGEAMAQADISSEEAMTERLMQFESTQRAETAALIQRSKTASVWAIGIATTGLVAGVAALAIQIFQ</sequence>
<protein>
    <submittedName>
        <fullName evidence="3">Uncharacterized protein</fullName>
    </submittedName>
</protein>
<dbReference type="AlphaFoldDB" id="F7SXN0"/>
<gene>
    <name evidence="3" type="ORF">AXXA_07140</name>
</gene>
<proteinExistence type="predicted"/>
<organism evidence="3 4">
    <name type="scientific">Achromobacter insuavis AXX-A</name>
    <dbReference type="NCBI Taxonomy" id="1003200"/>
    <lineage>
        <taxon>Bacteria</taxon>
        <taxon>Pseudomonadati</taxon>
        <taxon>Pseudomonadota</taxon>
        <taxon>Betaproteobacteria</taxon>
        <taxon>Burkholderiales</taxon>
        <taxon>Alcaligenaceae</taxon>
        <taxon>Achromobacter</taxon>
    </lineage>
</organism>
<feature type="coiled-coil region" evidence="1">
    <location>
        <begin position="30"/>
        <end position="57"/>
    </location>
</feature>
<feature type="coiled-coil region" evidence="1">
    <location>
        <begin position="121"/>
        <end position="155"/>
    </location>
</feature>